<evidence type="ECO:0000313" key="1">
    <source>
        <dbReference type="EMBL" id="SJZ86377.1"/>
    </source>
</evidence>
<dbReference type="RefSeq" id="WP_159455961.1">
    <property type="nucleotide sequence ID" value="NZ_FUWZ01000001.1"/>
</dbReference>
<gene>
    <name evidence="1" type="ORF">SAMN04488128_1011911</name>
</gene>
<dbReference type="AlphaFoldDB" id="A0A1T4P4X4"/>
<dbReference type="OrthoDB" id="678409at2"/>
<reference evidence="2" key="1">
    <citation type="submission" date="2017-02" db="EMBL/GenBank/DDBJ databases">
        <authorList>
            <person name="Varghese N."/>
            <person name="Submissions S."/>
        </authorList>
    </citation>
    <scope>NUCLEOTIDE SEQUENCE [LARGE SCALE GENOMIC DNA]</scope>
    <source>
        <strain evidence="2">DSM 22224</strain>
    </source>
</reference>
<dbReference type="STRING" id="634771.SAMN04488128_1011911"/>
<protein>
    <submittedName>
        <fullName evidence="1">Uncharacterized protein</fullName>
    </submittedName>
</protein>
<organism evidence="1 2">
    <name type="scientific">Chitinophaga eiseniae</name>
    <dbReference type="NCBI Taxonomy" id="634771"/>
    <lineage>
        <taxon>Bacteria</taxon>
        <taxon>Pseudomonadati</taxon>
        <taxon>Bacteroidota</taxon>
        <taxon>Chitinophagia</taxon>
        <taxon>Chitinophagales</taxon>
        <taxon>Chitinophagaceae</taxon>
        <taxon>Chitinophaga</taxon>
    </lineage>
</organism>
<evidence type="ECO:0000313" key="2">
    <source>
        <dbReference type="Proteomes" id="UP000190367"/>
    </source>
</evidence>
<keyword evidence="2" id="KW-1185">Reference proteome</keyword>
<sequence length="55" mass="6041">MKKKLSKLSAKKVETPEVIKGGLMALASMEMDGGVTTHSATQRGDQYFCDHKQDN</sequence>
<name>A0A1T4P4X4_9BACT</name>
<dbReference type="Proteomes" id="UP000190367">
    <property type="component" value="Unassembled WGS sequence"/>
</dbReference>
<accession>A0A1T4P4X4</accession>
<dbReference type="EMBL" id="FUWZ01000001">
    <property type="protein sequence ID" value="SJZ86377.1"/>
    <property type="molecule type" value="Genomic_DNA"/>
</dbReference>
<proteinExistence type="predicted"/>